<evidence type="ECO:0000313" key="2">
    <source>
        <dbReference type="EMBL" id="KGR91465.1"/>
    </source>
</evidence>
<comment type="caution">
    <text evidence="2">The sequence shown here is derived from an EMBL/GenBank/DDBJ whole genome shotgun (WGS) entry which is preliminary data.</text>
</comment>
<dbReference type="RefSeq" id="WP_036173369.1">
    <property type="nucleotide sequence ID" value="NZ_AVCZ01000006.1"/>
</dbReference>
<feature type="domain" description="GP-PDE" evidence="1">
    <location>
        <begin position="5"/>
        <end position="237"/>
    </location>
</feature>
<dbReference type="EMBL" id="JPVQ01000006">
    <property type="protein sequence ID" value="KGR91465.1"/>
    <property type="molecule type" value="Genomic_DNA"/>
</dbReference>
<organism evidence="2 3">
    <name type="scientific">Ureibacillus massiliensis 4400831 = CIP 108448 = CCUG 49529</name>
    <dbReference type="NCBI Taxonomy" id="1211035"/>
    <lineage>
        <taxon>Bacteria</taxon>
        <taxon>Bacillati</taxon>
        <taxon>Bacillota</taxon>
        <taxon>Bacilli</taxon>
        <taxon>Bacillales</taxon>
        <taxon>Caryophanaceae</taxon>
        <taxon>Ureibacillus</taxon>
    </lineage>
</organism>
<dbReference type="InterPro" id="IPR017946">
    <property type="entry name" value="PLC-like_Pdiesterase_TIM-brl"/>
</dbReference>
<protein>
    <submittedName>
        <fullName evidence="2">Glycerophosphodiester phosphodiesterase</fullName>
    </submittedName>
</protein>
<dbReference type="GO" id="GO:0008081">
    <property type="term" value="F:phosphoric diester hydrolase activity"/>
    <property type="evidence" value="ECO:0007669"/>
    <property type="project" value="InterPro"/>
</dbReference>
<dbReference type="SUPFAM" id="SSF51695">
    <property type="entry name" value="PLC-like phosphodiesterases"/>
    <property type="match status" value="1"/>
</dbReference>
<reference evidence="2 3" key="1">
    <citation type="submission" date="2014-02" db="EMBL/GenBank/DDBJ databases">
        <title>Draft genome sequence of Lysinibacillus massiliensis CCUG 49529.</title>
        <authorList>
            <person name="Zhang F."/>
            <person name="Wang G."/>
            <person name="Zhang L."/>
        </authorList>
    </citation>
    <scope>NUCLEOTIDE SEQUENCE [LARGE SCALE GENOMIC DNA]</scope>
    <source>
        <strain evidence="2 3">CCUG 49529</strain>
    </source>
</reference>
<dbReference type="PANTHER" id="PTHR46211:SF1">
    <property type="entry name" value="GLYCEROPHOSPHODIESTER PHOSPHODIESTERASE, CYTOPLASMIC"/>
    <property type="match status" value="1"/>
</dbReference>
<keyword evidence="3" id="KW-1185">Reference proteome</keyword>
<dbReference type="PROSITE" id="PS51704">
    <property type="entry name" value="GP_PDE"/>
    <property type="match status" value="1"/>
</dbReference>
<dbReference type="Gene3D" id="3.20.20.190">
    <property type="entry name" value="Phosphatidylinositol (PI) phosphodiesterase"/>
    <property type="match status" value="1"/>
</dbReference>
<proteinExistence type="predicted"/>
<gene>
    <name evidence="2" type="ORF">CD30_05255</name>
</gene>
<evidence type="ECO:0000259" key="1">
    <source>
        <dbReference type="PROSITE" id="PS51704"/>
    </source>
</evidence>
<dbReference type="Proteomes" id="UP000030595">
    <property type="component" value="Unassembled WGS sequence"/>
</dbReference>
<evidence type="ECO:0000313" key="3">
    <source>
        <dbReference type="Proteomes" id="UP000030595"/>
    </source>
</evidence>
<dbReference type="AlphaFoldDB" id="A0A0A3J6V2"/>
<dbReference type="Pfam" id="PF03009">
    <property type="entry name" value="GDPD"/>
    <property type="match status" value="1"/>
</dbReference>
<dbReference type="InterPro" id="IPR030395">
    <property type="entry name" value="GP_PDE_dom"/>
</dbReference>
<accession>A0A0A3J6V2</accession>
<sequence>MHKRIPVFAHRGASGYTIENTLHAFNLAKKLGADGIEIDVQMTKDEELIVFHDLNLSRLAGINKKITDCTLQEIKTLRIGKRLWRLLKREEIPSLKQVIDWANENQMSLNIELKESILNNTKPLVDAIQRLELPAGSHFSSFHDELMKVVKMQRPDFQTAFIVSKKFNWDDLQTMSYIDVVHASKKYYKELYINYCVEAKKGIRFYSINGYEKFIKDPHPSVIGWITDFPDKVLKAQKMKK</sequence>
<dbReference type="OrthoDB" id="384721at2"/>
<dbReference type="eggNOG" id="COG0584">
    <property type="taxonomic scope" value="Bacteria"/>
</dbReference>
<dbReference type="PANTHER" id="PTHR46211">
    <property type="entry name" value="GLYCEROPHOSPHORYL DIESTER PHOSPHODIESTERASE"/>
    <property type="match status" value="1"/>
</dbReference>
<name>A0A0A3J6V2_9BACL</name>
<dbReference type="GO" id="GO:0006629">
    <property type="term" value="P:lipid metabolic process"/>
    <property type="evidence" value="ECO:0007669"/>
    <property type="project" value="InterPro"/>
</dbReference>